<dbReference type="AlphaFoldDB" id="A0A6A3HW06"/>
<gene>
    <name evidence="2" type="ORF">PF004_g23874</name>
    <name evidence="1" type="ORF">PF011_g25344</name>
</gene>
<sequence>MRSALNTWMIDEWGNYLGDTTHPLLTSRVERLKLLATAEPIELLVTADIDDSGTY</sequence>
<evidence type="ECO:0000313" key="4">
    <source>
        <dbReference type="Proteomes" id="UP000476176"/>
    </source>
</evidence>
<comment type="caution">
    <text evidence="1">The sequence shown here is derived from an EMBL/GenBank/DDBJ whole genome shotgun (WGS) entry which is preliminary data.</text>
</comment>
<dbReference type="EMBL" id="QXFW01003072">
    <property type="protein sequence ID" value="KAE8973212.1"/>
    <property type="molecule type" value="Genomic_DNA"/>
</dbReference>
<dbReference type="Proteomes" id="UP000476176">
    <property type="component" value="Unassembled WGS sequence"/>
</dbReference>
<proteinExistence type="predicted"/>
<dbReference type="Proteomes" id="UP000460718">
    <property type="component" value="Unassembled WGS sequence"/>
</dbReference>
<organism evidence="1 3">
    <name type="scientific">Phytophthora fragariae</name>
    <dbReference type="NCBI Taxonomy" id="53985"/>
    <lineage>
        <taxon>Eukaryota</taxon>
        <taxon>Sar</taxon>
        <taxon>Stramenopiles</taxon>
        <taxon>Oomycota</taxon>
        <taxon>Peronosporomycetes</taxon>
        <taxon>Peronosporales</taxon>
        <taxon>Peronosporaceae</taxon>
        <taxon>Phytophthora</taxon>
    </lineage>
</organism>
<evidence type="ECO:0000313" key="2">
    <source>
        <dbReference type="EMBL" id="KAE9183699.1"/>
    </source>
</evidence>
<dbReference type="EMBL" id="QXGC01002624">
    <property type="protein sequence ID" value="KAE9183699.1"/>
    <property type="molecule type" value="Genomic_DNA"/>
</dbReference>
<name>A0A6A3HW06_9STRA</name>
<reference evidence="3 4" key="1">
    <citation type="submission" date="2018-09" db="EMBL/GenBank/DDBJ databases">
        <title>Genomic investigation of the strawberry pathogen Phytophthora fragariae indicates pathogenicity is determined by transcriptional variation in three key races.</title>
        <authorList>
            <person name="Adams T.M."/>
            <person name="Armitage A.D."/>
            <person name="Sobczyk M.K."/>
            <person name="Bates H.J."/>
            <person name="Dunwell J.M."/>
            <person name="Nellist C.F."/>
            <person name="Harrison R.J."/>
        </authorList>
    </citation>
    <scope>NUCLEOTIDE SEQUENCE [LARGE SCALE GENOMIC DNA]</scope>
    <source>
        <strain evidence="2 4">BC-23</strain>
        <strain evidence="1 3">SCRP245</strain>
    </source>
</reference>
<evidence type="ECO:0000313" key="3">
    <source>
        <dbReference type="Proteomes" id="UP000460718"/>
    </source>
</evidence>
<accession>A0A6A3HW06</accession>
<protein>
    <submittedName>
        <fullName evidence="1">Uncharacterized protein</fullName>
    </submittedName>
</protein>
<evidence type="ECO:0000313" key="1">
    <source>
        <dbReference type="EMBL" id="KAE8973212.1"/>
    </source>
</evidence>